<feature type="transmembrane region" description="Helical" evidence="6">
    <location>
        <begin position="415"/>
        <end position="434"/>
    </location>
</feature>
<dbReference type="PANTHER" id="PTHR42770">
    <property type="entry name" value="AMINO ACID TRANSPORTER-RELATED"/>
    <property type="match status" value="1"/>
</dbReference>
<evidence type="ECO:0000256" key="1">
    <source>
        <dbReference type="ARBA" id="ARBA00004141"/>
    </source>
</evidence>
<feature type="transmembrane region" description="Helical" evidence="6">
    <location>
        <begin position="100"/>
        <end position="121"/>
    </location>
</feature>
<evidence type="ECO:0000256" key="3">
    <source>
        <dbReference type="ARBA" id="ARBA00022989"/>
    </source>
</evidence>
<feature type="transmembrane region" description="Helical" evidence="6">
    <location>
        <begin position="228"/>
        <end position="247"/>
    </location>
</feature>
<evidence type="ECO:0000256" key="2">
    <source>
        <dbReference type="ARBA" id="ARBA00022692"/>
    </source>
</evidence>
<organism evidence="8 9">
    <name type="scientific">Metallosphaera sedula</name>
    <dbReference type="NCBI Taxonomy" id="43687"/>
    <lineage>
        <taxon>Archaea</taxon>
        <taxon>Thermoproteota</taxon>
        <taxon>Thermoprotei</taxon>
        <taxon>Sulfolobales</taxon>
        <taxon>Sulfolobaceae</taxon>
        <taxon>Metallosphaera</taxon>
    </lineage>
</organism>
<name>A0A088E859_9CREN</name>
<sequence>MSKGSQEQRNEEPKRVIGILDLIFISLGGQSPFLSVLTYGVEAYLLAGTGASLAIILGTILVLVNGMSVYILSRKFTKTGGYYTYAYYSLTKRLGFETGWLYLLYSSMYGSAYVLGASYILSTIIPVPAIAVAAIILTISSIFAILGIKPTAKYAIVASLIEIGMMAALAVLFMASTHFYLYNPIPSNINLSTLALAILFGSSIPTGYGSITPLSGEVKNPEKSVPRAIITVILLGGLLAAFDIYGITDHVIYFHLVANQLNLIQLIEDRFGLLTLAFVLFAAANDGILATLTYIMATSRTIFAMSRGGFLPEILGRLETGRGPLYAVIVTVVSFVIIVLGGILITGFNAFLAFSITGLVSLLANIFVHLASDFSLFKISLSKINKRISWLVLSLGGIAFSSYELLQSIRTSSPVIVYFFMGTIILGFLAAEIIEMSESGKEEDYPERNSQANQQGSHDQANHHEKQQVNGKIRVKRSDGEEVT</sequence>
<dbReference type="InterPro" id="IPR050367">
    <property type="entry name" value="APC_superfamily"/>
</dbReference>
<dbReference type="Pfam" id="PF00324">
    <property type="entry name" value="AA_permease"/>
    <property type="match status" value="1"/>
</dbReference>
<keyword evidence="2 6" id="KW-0812">Transmembrane</keyword>
<feature type="transmembrane region" description="Helical" evidence="6">
    <location>
        <begin position="43"/>
        <end position="72"/>
    </location>
</feature>
<keyword evidence="4 6" id="KW-0472">Membrane</keyword>
<keyword evidence="3 6" id="KW-1133">Transmembrane helix</keyword>
<dbReference type="Proteomes" id="UP000029084">
    <property type="component" value="Chromosome"/>
</dbReference>
<dbReference type="OMA" id="SRWVWTA"/>
<feature type="transmembrane region" description="Helical" evidence="6">
    <location>
        <begin position="325"/>
        <end position="345"/>
    </location>
</feature>
<accession>A0A088E859</accession>
<gene>
    <name evidence="8" type="ORF">HA72_1373</name>
</gene>
<feature type="transmembrane region" description="Helical" evidence="6">
    <location>
        <begin position="127"/>
        <end position="148"/>
    </location>
</feature>
<evidence type="ECO:0000313" key="8">
    <source>
        <dbReference type="EMBL" id="AIM27515.1"/>
    </source>
</evidence>
<feature type="transmembrane region" description="Helical" evidence="6">
    <location>
        <begin position="194"/>
        <end position="216"/>
    </location>
</feature>
<feature type="transmembrane region" description="Helical" evidence="6">
    <location>
        <begin position="388"/>
        <end position="409"/>
    </location>
</feature>
<feature type="region of interest" description="Disordered" evidence="5">
    <location>
        <begin position="440"/>
        <end position="484"/>
    </location>
</feature>
<dbReference type="GO" id="GO:0016020">
    <property type="term" value="C:membrane"/>
    <property type="evidence" value="ECO:0007669"/>
    <property type="project" value="UniProtKB-SubCell"/>
</dbReference>
<dbReference type="Gene3D" id="1.20.1740.10">
    <property type="entry name" value="Amino acid/polyamine transporter I"/>
    <property type="match status" value="1"/>
</dbReference>
<dbReference type="PIRSF" id="PIRSF006060">
    <property type="entry name" value="AA_transporter"/>
    <property type="match status" value="1"/>
</dbReference>
<feature type="transmembrane region" description="Helical" evidence="6">
    <location>
        <begin position="16"/>
        <end position="37"/>
    </location>
</feature>
<dbReference type="AlphaFoldDB" id="A0A088E859"/>
<feature type="transmembrane region" description="Helical" evidence="6">
    <location>
        <begin position="160"/>
        <end position="182"/>
    </location>
</feature>
<dbReference type="EMBL" id="CP008822">
    <property type="protein sequence ID" value="AIM27515.1"/>
    <property type="molecule type" value="Genomic_DNA"/>
</dbReference>
<feature type="domain" description="Amino acid permease/ SLC12A" evidence="7">
    <location>
        <begin position="22"/>
        <end position="377"/>
    </location>
</feature>
<feature type="transmembrane region" description="Helical" evidence="6">
    <location>
        <begin position="351"/>
        <end position="376"/>
    </location>
</feature>
<evidence type="ECO:0000256" key="4">
    <source>
        <dbReference type="ARBA" id="ARBA00023136"/>
    </source>
</evidence>
<evidence type="ECO:0000313" key="9">
    <source>
        <dbReference type="Proteomes" id="UP000029084"/>
    </source>
</evidence>
<feature type="transmembrane region" description="Helical" evidence="6">
    <location>
        <begin position="271"/>
        <end position="297"/>
    </location>
</feature>
<dbReference type="OrthoDB" id="43026at2157"/>
<evidence type="ECO:0000259" key="7">
    <source>
        <dbReference type="Pfam" id="PF00324"/>
    </source>
</evidence>
<dbReference type="GeneID" id="91755872"/>
<dbReference type="RefSeq" id="WP_012021318.1">
    <property type="nucleotide sequence ID" value="NZ_CP008822.1"/>
</dbReference>
<dbReference type="PANTHER" id="PTHR42770:SF11">
    <property type="entry name" value="INNER MEMBRANE TRANSPORT PROTEIN YBAT"/>
    <property type="match status" value="1"/>
</dbReference>
<dbReference type="GO" id="GO:0055085">
    <property type="term" value="P:transmembrane transport"/>
    <property type="evidence" value="ECO:0007669"/>
    <property type="project" value="InterPro"/>
</dbReference>
<evidence type="ECO:0000256" key="6">
    <source>
        <dbReference type="SAM" id="Phobius"/>
    </source>
</evidence>
<comment type="subcellular location">
    <subcellularLocation>
        <location evidence="1">Membrane</location>
        <topology evidence="1">Multi-pass membrane protein</topology>
    </subcellularLocation>
</comment>
<evidence type="ECO:0000256" key="5">
    <source>
        <dbReference type="SAM" id="MobiDB-lite"/>
    </source>
</evidence>
<feature type="compositionally biased region" description="Polar residues" evidence="5">
    <location>
        <begin position="448"/>
        <end position="459"/>
    </location>
</feature>
<dbReference type="InterPro" id="IPR004841">
    <property type="entry name" value="AA-permease/SLC12A_dom"/>
</dbReference>
<reference evidence="8 9" key="1">
    <citation type="journal article" date="2014" name="J. Bacteriol.">
        <title>Role of an Archaeal PitA Transporter in the Copper and Arsenic Resistance of Metallosphaera sedula, an Extreme Thermoacidophile.</title>
        <authorList>
            <person name="McCarthy S."/>
            <person name="Ai C."/>
            <person name="Wheaton G."/>
            <person name="Tevatia R."/>
            <person name="Eckrich V."/>
            <person name="Kelly R."/>
            <person name="Blum P."/>
        </authorList>
    </citation>
    <scope>NUCLEOTIDE SEQUENCE [LARGE SCALE GENOMIC DNA]</scope>
    <source>
        <strain evidence="8 9">CuR1</strain>
    </source>
</reference>
<protein>
    <submittedName>
        <fullName evidence="8">Amino acid/polyamine/organocation transporter, APC superfamily</fullName>
    </submittedName>
</protein>
<proteinExistence type="predicted"/>